<dbReference type="Pfam" id="PF02021">
    <property type="entry name" value="UPF0102"/>
    <property type="match status" value="1"/>
</dbReference>
<dbReference type="PANTHER" id="PTHR34039">
    <property type="entry name" value="UPF0102 PROTEIN YRAN"/>
    <property type="match status" value="1"/>
</dbReference>
<evidence type="ECO:0000256" key="2">
    <source>
        <dbReference type="HAMAP-Rule" id="MF_00048"/>
    </source>
</evidence>
<proteinExistence type="inferred from homology"/>
<reference evidence="3 4" key="1">
    <citation type="submission" date="2023-09" db="EMBL/GenBank/DDBJ databases">
        <title>Description of three actinobacteria isolated from air of manufacturing shop in a pharmaceutical factory.</title>
        <authorList>
            <person name="Zhang D.-F."/>
        </authorList>
    </citation>
    <scope>NUCLEOTIDE SEQUENCE [LARGE SCALE GENOMIC DNA]</scope>
    <source>
        <strain evidence="3 4">LY-0111</strain>
    </source>
</reference>
<dbReference type="EMBL" id="JAVKGR010000008">
    <property type="protein sequence ID" value="MDR8019588.1"/>
    <property type="molecule type" value="Genomic_DNA"/>
</dbReference>
<evidence type="ECO:0000313" key="3">
    <source>
        <dbReference type="EMBL" id="MDR8019588.1"/>
    </source>
</evidence>
<evidence type="ECO:0000256" key="1">
    <source>
        <dbReference type="ARBA" id="ARBA00006738"/>
    </source>
</evidence>
<keyword evidence="4" id="KW-1185">Reference proteome</keyword>
<dbReference type="HAMAP" id="MF_00048">
    <property type="entry name" value="UPF0102"/>
    <property type="match status" value="1"/>
</dbReference>
<gene>
    <name evidence="3" type="ORF">RIL96_08430</name>
</gene>
<comment type="caution">
    <text evidence="3">The sequence shown here is derived from an EMBL/GenBank/DDBJ whole genome shotgun (WGS) entry which is preliminary data.</text>
</comment>
<dbReference type="RefSeq" id="WP_310548573.1">
    <property type="nucleotide sequence ID" value="NZ_JAVKGR010000008.1"/>
</dbReference>
<protein>
    <recommendedName>
        <fullName evidence="2">UPF0102 protein RIL96_08430</fullName>
    </recommendedName>
</protein>
<dbReference type="CDD" id="cd20736">
    <property type="entry name" value="PoNe_Nuclease"/>
    <property type="match status" value="1"/>
</dbReference>
<organism evidence="3 4">
    <name type="scientific">Nesterenkonia aerolata</name>
    <dbReference type="NCBI Taxonomy" id="3074079"/>
    <lineage>
        <taxon>Bacteria</taxon>
        <taxon>Bacillati</taxon>
        <taxon>Actinomycetota</taxon>
        <taxon>Actinomycetes</taxon>
        <taxon>Micrococcales</taxon>
        <taxon>Micrococcaceae</taxon>
        <taxon>Nesterenkonia</taxon>
    </lineage>
</organism>
<sequence length="124" mass="13620">MRAKDRTGLIGEELAADHLRGLGQVVLERRWRTGRGEVDLITVDDGELVAVEVKTRRGRGYGHPAESVSAEKLRRLHLLLADYAAQAGALRCPRRVDVVAVILGAAQTDHHGAPSIEHLRGVYR</sequence>
<dbReference type="Proteomes" id="UP001251870">
    <property type="component" value="Unassembled WGS sequence"/>
</dbReference>
<dbReference type="SUPFAM" id="SSF52980">
    <property type="entry name" value="Restriction endonuclease-like"/>
    <property type="match status" value="1"/>
</dbReference>
<dbReference type="PANTHER" id="PTHR34039:SF1">
    <property type="entry name" value="UPF0102 PROTEIN YRAN"/>
    <property type="match status" value="1"/>
</dbReference>
<evidence type="ECO:0000313" key="4">
    <source>
        <dbReference type="Proteomes" id="UP001251870"/>
    </source>
</evidence>
<dbReference type="InterPro" id="IPR011856">
    <property type="entry name" value="tRNA_endonuc-like_dom_sf"/>
</dbReference>
<dbReference type="Gene3D" id="3.40.1350.10">
    <property type="match status" value="1"/>
</dbReference>
<accession>A0ABU2DSV8</accession>
<dbReference type="NCBIfam" id="NF009154">
    <property type="entry name" value="PRK12497.3-3"/>
    <property type="match status" value="1"/>
</dbReference>
<name>A0ABU2DSV8_9MICC</name>
<dbReference type="InterPro" id="IPR011335">
    <property type="entry name" value="Restrct_endonuc-II-like"/>
</dbReference>
<dbReference type="InterPro" id="IPR003509">
    <property type="entry name" value="UPF0102_YraN-like"/>
</dbReference>
<comment type="similarity">
    <text evidence="1 2">Belongs to the UPF0102 family.</text>
</comment>